<comment type="similarity">
    <text evidence="2 9">Belongs to the sulfotransferase 2 family.</text>
</comment>
<evidence type="ECO:0000256" key="8">
    <source>
        <dbReference type="ARBA" id="ARBA00023180"/>
    </source>
</evidence>
<protein>
    <recommendedName>
        <fullName evidence="9">Carbohydrate sulfotransferase</fullName>
        <ecNumber evidence="9">2.8.2.-</ecNumber>
    </recommendedName>
</protein>
<evidence type="ECO:0000256" key="6">
    <source>
        <dbReference type="ARBA" id="ARBA00023034"/>
    </source>
</evidence>
<reference evidence="10" key="1">
    <citation type="journal article" date="2021" name="Genome Biol. Evol.">
        <title>A High-Quality Reference Genome for a Parasitic Bivalve with Doubly Uniparental Inheritance (Bivalvia: Unionida).</title>
        <authorList>
            <person name="Smith C.H."/>
        </authorList>
    </citation>
    <scope>NUCLEOTIDE SEQUENCE</scope>
    <source>
        <strain evidence="10">CHS0354</strain>
    </source>
</reference>
<dbReference type="GO" id="GO:0016051">
    <property type="term" value="P:carbohydrate biosynthetic process"/>
    <property type="evidence" value="ECO:0007669"/>
    <property type="project" value="InterPro"/>
</dbReference>
<proteinExistence type="inferred from homology"/>
<keyword evidence="3 9" id="KW-0808">Transferase</keyword>
<dbReference type="InterPro" id="IPR018011">
    <property type="entry name" value="Carb_sulfotrans_8-10"/>
</dbReference>
<comment type="caution">
    <text evidence="10">The sequence shown here is derived from an EMBL/GenBank/DDBJ whole genome shotgun (WGS) entry which is preliminary data.</text>
</comment>
<dbReference type="InterPro" id="IPR005331">
    <property type="entry name" value="Sulfotransferase"/>
</dbReference>
<accession>A0AAE0TGX7</accession>
<reference evidence="10" key="3">
    <citation type="submission" date="2023-05" db="EMBL/GenBank/DDBJ databases">
        <authorList>
            <person name="Smith C.H."/>
        </authorList>
    </citation>
    <scope>NUCLEOTIDE SEQUENCE</scope>
    <source>
        <strain evidence="10">CHS0354</strain>
        <tissue evidence="10">Mantle</tissue>
    </source>
</reference>
<evidence type="ECO:0000256" key="1">
    <source>
        <dbReference type="ARBA" id="ARBA00004323"/>
    </source>
</evidence>
<evidence type="ECO:0000256" key="9">
    <source>
        <dbReference type="RuleBase" id="RU364020"/>
    </source>
</evidence>
<evidence type="ECO:0000256" key="4">
    <source>
        <dbReference type="ARBA" id="ARBA00022692"/>
    </source>
</evidence>
<keyword evidence="5" id="KW-1133">Transmembrane helix</keyword>
<comment type="subcellular location">
    <subcellularLocation>
        <location evidence="1 9">Golgi apparatus membrane</location>
        <topology evidence="1 9">Single-pass type II membrane protein</topology>
    </subcellularLocation>
</comment>
<reference evidence="10" key="2">
    <citation type="journal article" date="2021" name="Genome Biol. Evol.">
        <title>Developing a high-quality reference genome for a parasitic bivalve with doubly uniparental inheritance (Bivalvia: Unionida).</title>
        <authorList>
            <person name="Smith C.H."/>
        </authorList>
    </citation>
    <scope>NUCLEOTIDE SEQUENCE</scope>
    <source>
        <strain evidence="10">CHS0354</strain>
        <tissue evidence="10">Mantle</tissue>
    </source>
</reference>
<keyword evidence="4" id="KW-0812">Transmembrane</keyword>
<keyword evidence="6 9" id="KW-0333">Golgi apparatus</keyword>
<evidence type="ECO:0000256" key="7">
    <source>
        <dbReference type="ARBA" id="ARBA00023136"/>
    </source>
</evidence>
<dbReference type="PANTHER" id="PTHR12137:SF54">
    <property type="entry name" value="CARBOHYDRATE SULFOTRANSFERASE"/>
    <property type="match status" value="1"/>
</dbReference>
<keyword evidence="9" id="KW-0735">Signal-anchor</keyword>
<sequence>MLRQRNRKVQIINVSIKYRDLRLASGANDQNQKVPLHTHDESLPETKLDGIKESSRETVFRSRKEKLQAACKVFKKEEKPLPPLDVKAYKHIVVDDNYKVLYCYIPKVACTNLKRIFLILKGNVKTSNPLEIPSHDVHVKFKNSLKVLSNYKTSETKTRLETYKKIIFVREPMERLLSAYINKFTENETEFYETYGRKIIKHYRAAPNVESIEKGHDVKFEEFLRYITDKSVWGNNHEHWLQYERLCHPCHVQYDVIGKMESIDEDTDYLLHFLGITSKVKFPKRSDFTTNGKTKNELSKYYQGIPKNLLERVLQEFRRDYVLFDYKIPYSIENMRNTSISSQTQLLYGI</sequence>
<gene>
    <name evidence="10" type="ORF">CHS0354_038847</name>
</gene>
<dbReference type="Proteomes" id="UP001195483">
    <property type="component" value="Unassembled WGS sequence"/>
</dbReference>
<dbReference type="PANTHER" id="PTHR12137">
    <property type="entry name" value="CARBOHYDRATE SULFOTRANSFERASE"/>
    <property type="match status" value="1"/>
</dbReference>
<keyword evidence="11" id="KW-1185">Reference proteome</keyword>
<evidence type="ECO:0000313" key="11">
    <source>
        <dbReference type="Proteomes" id="UP001195483"/>
    </source>
</evidence>
<name>A0AAE0TGX7_9BIVA</name>
<dbReference type="GO" id="GO:0008146">
    <property type="term" value="F:sulfotransferase activity"/>
    <property type="evidence" value="ECO:0007669"/>
    <property type="project" value="InterPro"/>
</dbReference>
<dbReference type="EC" id="2.8.2.-" evidence="9"/>
<evidence type="ECO:0000256" key="3">
    <source>
        <dbReference type="ARBA" id="ARBA00022679"/>
    </source>
</evidence>
<keyword evidence="7" id="KW-0472">Membrane</keyword>
<evidence type="ECO:0000256" key="2">
    <source>
        <dbReference type="ARBA" id="ARBA00006339"/>
    </source>
</evidence>
<dbReference type="GO" id="GO:0000139">
    <property type="term" value="C:Golgi membrane"/>
    <property type="evidence" value="ECO:0007669"/>
    <property type="project" value="UniProtKB-SubCell"/>
</dbReference>
<keyword evidence="8 9" id="KW-0325">Glycoprotein</keyword>
<organism evidence="10 11">
    <name type="scientific">Potamilus streckersoni</name>
    <dbReference type="NCBI Taxonomy" id="2493646"/>
    <lineage>
        <taxon>Eukaryota</taxon>
        <taxon>Metazoa</taxon>
        <taxon>Spiralia</taxon>
        <taxon>Lophotrochozoa</taxon>
        <taxon>Mollusca</taxon>
        <taxon>Bivalvia</taxon>
        <taxon>Autobranchia</taxon>
        <taxon>Heteroconchia</taxon>
        <taxon>Palaeoheterodonta</taxon>
        <taxon>Unionida</taxon>
        <taxon>Unionoidea</taxon>
        <taxon>Unionidae</taxon>
        <taxon>Ambleminae</taxon>
        <taxon>Lampsilini</taxon>
        <taxon>Potamilus</taxon>
    </lineage>
</organism>
<evidence type="ECO:0000256" key="5">
    <source>
        <dbReference type="ARBA" id="ARBA00022989"/>
    </source>
</evidence>
<evidence type="ECO:0000313" key="10">
    <source>
        <dbReference type="EMBL" id="KAK3610207.1"/>
    </source>
</evidence>
<dbReference type="AlphaFoldDB" id="A0AAE0TGX7"/>
<dbReference type="Pfam" id="PF03567">
    <property type="entry name" value="Sulfotransfer_2"/>
    <property type="match status" value="1"/>
</dbReference>
<keyword evidence="9" id="KW-0119">Carbohydrate metabolism</keyword>
<dbReference type="EMBL" id="JAEAOA010002259">
    <property type="protein sequence ID" value="KAK3610207.1"/>
    <property type="molecule type" value="Genomic_DNA"/>
</dbReference>